<accession>A0AAV4R611</accession>
<dbReference type="EMBL" id="BPLR01007256">
    <property type="protein sequence ID" value="GIY15642.1"/>
    <property type="molecule type" value="Genomic_DNA"/>
</dbReference>
<feature type="transmembrane region" description="Helical" evidence="1">
    <location>
        <begin position="80"/>
        <end position="100"/>
    </location>
</feature>
<dbReference type="Proteomes" id="UP001054945">
    <property type="component" value="Unassembled WGS sequence"/>
</dbReference>
<dbReference type="AlphaFoldDB" id="A0AAV4R611"/>
<evidence type="ECO:0000256" key="1">
    <source>
        <dbReference type="SAM" id="Phobius"/>
    </source>
</evidence>
<keyword evidence="1" id="KW-0812">Transmembrane</keyword>
<evidence type="ECO:0000313" key="3">
    <source>
        <dbReference type="Proteomes" id="UP001054945"/>
    </source>
</evidence>
<keyword evidence="1" id="KW-1133">Transmembrane helix</keyword>
<keyword evidence="1" id="KW-0472">Membrane</keyword>
<organism evidence="2 3">
    <name type="scientific">Caerostris extrusa</name>
    <name type="common">Bark spider</name>
    <name type="synonym">Caerostris bankana</name>
    <dbReference type="NCBI Taxonomy" id="172846"/>
    <lineage>
        <taxon>Eukaryota</taxon>
        <taxon>Metazoa</taxon>
        <taxon>Ecdysozoa</taxon>
        <taxon>Arthropoda</taxon>
        <taxon>Chelicerata</taxon>
        <taxon>Arachnida</taxon>
        <taxon>Araneae</taxon>
        <taxon>Araneomorphae</taxon>
        <taxon>Entelegynae</taxon>
        <taxon>Araneoidea</taxon>
        <taxon>Araneidae</taxon>
        <taxon>Caerostris</taxon>
    </lineage>
</organism>
<sequence length="105" mass="12226">MRRIKSFAPIVYYCSNGCRAFQRRPLPPIRKLILFSRSTNRSVRVDDREGPSSLTSQIQLCCQINVRKIPQIASCGRGKCLLAFGYLLWELHFKIVFWFIGVFQI</sequence>
<comment type="caution">
    <text evidence="2">The sequence shown here is derived from an EMBL/GenBank/DDBJ whole genome shotgun (WGS) entry which is preliminary data.</text>
</comment>
<name>A0AAV4R611_CAEEX</name>
<evidence type="ECO:0000313" key="2">
    <source>
        <dbReference type="EMBL" id="GIY15642.1"/>
    </source>
</evidence>
<proteinExistence type="predicted"/>
<keyword evidence="3" id="KW-1185">Reference proteome</keyword>
<gene>
    <name evidence="2" type="ORF">CEXT_157071</name>
</gene>
<protein>
    <submittedName>
        <fullName evidence="2">Uncharacterized protein</fullName>
    </submittedName>
</protein>
<reference evidence="2 3" key="1">
    <citation type="submission" date="2021-06" db="EMBL/GenBank/DDBJ databases">
        <title>Caerostris extrusa draft genome.</title>
        <authorList>
            <person name="Kono N."/>
            <person name="Arakawa K."/>
        </authorList>
    </citation>
    <scope>NUCLEOTIDE SEQUENCE [LARGE SCALE GENOMIC DNA]</scope>
</reference>